<dbReference type="NCBIfam" id="TIGR00256">
    <property type="entry name" value="D-aminoacyl-tRNA deacylase"/>
    <property type="match status" value="1"/>
</dbReference>
<comment type="subunit">
    <text evidence="2">Homodimer.</text>
</comment>
<dbReference type="InterPro" id="IPR023509">
    <property type="entry name" value="DTD-like_sf"/>
</dbReference>
<name>A0A6J4U2N5_9BACT</name>
<keyword evidence="2" id="KW-0963">Cytoplasm</keyword>
<dbReference type="PANTHER" id="PTHR10472">
    <property type="entry name" value="D-TYROSYL-TRNA TYR DEACYLASE"/>
    <property type="match status" value="1"/>
</dbReference>
<dbReference type="GO" id="GO:0043908">
    <property type="term" value="F:Ser(Gly)-tRNA(Ala) hydrolase activity"/>
    <property type="evidence" value="ECO:0007669"/>
    <property type="project" value="UniProtKB-UniRule"/>
</dbReference>
<keyword evidence="2" id="KW-0694">RNA-binding</keyword>
<dbReference type="Gene3D" id="3.50.80.10">
    <property type="entry name" value="D-tyrosyl-tRNA(Tyr) deacylase"/>
    <property type="match status" value="1"/>
</dbReference>
<dbReference type="Pfam" id="PF02580">
    <property type="entry name" value="Tyr_Deacylase"/>
    <property type="match status" value="1"/>
</dbReference>
<dbReference type="GO" id="GO:0106026">
    <property type="term" value="F:Gly-tRNA(Ala) deacylase activity"/>
    <property type="evidence" value="ECO:0007669"/>
    <property type="project" value="UniProtKB-UniRule"/>
</dbReference>
<dbReference type="InterPro" id="IPR003732">
    <property type="entry name" value="Daa-tRNA_deacyls_DTD"/>
</dbReference>
<dbReference type="EMBL" id="CADCWE010000087">
    <property type="protein sequence ID" value="CAA9536529.1"/>
    <property type="molecule type" value="Genomic_DNA"/>
</dbReference>
<dbReference type="HAMAP" id="MF_00518">
    <property type="entry name" value="Deacylase_Dtd"/>
    <property type="match status" value="1"/>
</dbReference>
<comment type="catalytic activity">
    <reaction evidence="2">
        <text>a D-aminoacyl-tRNA + H2O = a tRNA + a D-alpha-amino acid + H(+)</text>
        <dbReference type="Rhea" id="RHEA:13953"/>
        <dbReference type="Rhea" id="RHEA-COMP:10123"/>
        <dbReference type="Rhea" id="RHEA-COMP:10124"/>
        <dbReference type="ChEBI" id="CHEBI:15377"/>
        <dbReference type="ChEBI" id="CHEBI:15378"/>
        <dbReference type="ChEBI" id="CHEBI:59871"/>
        <dbReference type="ChEBI" id="CHEBI:78442"/>
        <dbReference type="ChEBI" id="CHEBI:79333"/>
        <dbReference type="EC" id="3.1.1.96"/>
    </reaction>
</comment>
<keyword evidence="2" id="KW-0820">tRNA-binding</keyword>
<feature type="short sequence motif" description="Gly-cisPro motif, important for rejection of L-amino acids" evidence="2">
    <location>
        <begin position="142"/>
        <end position="143"/>
    </location>
</feature>
<dbReference type="EC" id="3.1.1.-" evidence="2"/>
<dbReference type="SUPFAM" id="SSF69500">
    <property type="entry name" value="DTD-like"/>
    <property type="match status" value="1"/>
</dbReference>
<dbReference type="EC" id="3.1.1.96" evidence="2"/>
<protein>
    <recommendedName>
        <fullName evidence="2">D-aminoacyl-tRNA deacylase</fullName>
        <shortName evidence="2">DTD</shortName>
        <ecNumber evidence="2">3.1.1.96</ecNumber>
    </recommendedName>
    <alternativeName>
        <fullName evidence="2">Gly-tRNA(Ala) deacylase</fullName>
        <ecNumber evidence="2">3.1.1.-</ecNumber>
    </alternativeName>
</protein>
<dbReference type="GO" id="GO:0019478">
    <property type="term" value="P:D-amino acid catabolic process"/>
    <property type="evidence" value="ECO:0007669"/>
    <property type="project" value="UniProtKB-UniRule"/>
</dbReference>
<dbReference type="PANTHER" id="PTHR10472:SF5">
    <property type="entry name" value="D-AMINOACYL-TRNA DEACYLASE 1"/>
    <property type="match status" value="1"/>
</dbReference>
<reference evidence="3" key="1">
    <citation type="submission" date="2020-02" db="EMBL/GenBank/DDBJ databases">
        <authorList>
            <person name="Meier V. D."/>
        </authorList>
    </citation>
    <scope>NUCLEOTIDE SEQUENCE</scope>
    <source>
        <strain evidence="3">AVDCRST_MAG73</strain>
    </source>
</reference>
<comment type="domain">
    <text evidence="2">A Gly-cisPro motif from one monomer fits into the active site of the other monomer to allow specific chiral rejection of L-amino acids.</text>
</comment>
<dbReference type="GO" id="GO:0000049">
    <property type="term" value="F:tRNA binding"/>
    <property type="evidence" value="ECO:0007669"/>
    <property type="project" value="UniProtKB-UniRule"/>
</dbReference>
<dbReference type="GO" id="GO:0051500">
    <property type="term" value="F:D-tyrosyl-tRNA(Tyr) deacylase activity"/>
    <property type="evidence" value="ECO:0007669"/>
    <property type="project" value="TreeGrafter"/>
</dbReference>
<gene>
    <name evidence="2" type="primary">dtd</name>
    <name evidence="3" type="ORF">AVDCRST_MAG73-1523</name>
</gene>
<evidence type="ECO:0000256" key="1">
    <source>
        <dbReference type="ARBA" id="ARBA00009673"/>
    </source>
</evidence>
<dbReference type="AlphaFoldDB" id="A0A6J4U2N5"/>
<evidence type="ECO:0000313" key="3">
    <source>
        <dbReference type="EMBL" id="CAA9536529.1"/>
    </source>
</evidence>
<comment type="function">
    <text evidence="2">An aminoacyl-tRNA editing enzyme that deacylates mischarged D-aminoacyl-tRNAs. Also deacylates mischarged glycyl-tRNA(Ala), protecting cells against glycine mischarging by AlaRS. Acts via tRNA-based rather than protein-based catalysis; rejects L-amino acids rather than detecting D-amino acids in the active site. By recycling D-aminoacyl-tRNA to D-amino acids and free tRNA molecules, this enzyme counteracts the toxicity associated with the formation of D-aminoacyl-tRNA entities in vivo and helps enforce protein L-homochirality.</text>
</comment>
<accession>A0A6J4U2N5</accession>
<dbReference type="GO" id="GO:0005737">
    <property type="term" value="C:cytoplasm"/>
    <property type="evidence" value="ECO:0007669"/>
    <property type="project" value="UniProtKB-SubCell"/>
</dbReference>
<comment type="similarity">
    <text evidence="1 2">Belongs to the DTD family.</text>
</comment>
<evidence type="ECO:0000256" key="2">
    <source>
        <dbReference type="HAMAP-Rule" id="MF_00518"/>
    </source>
</evidence>
<comment type="subcellular location">
    <subcellularLocation>
        <location evidence="2">Cytoplasm</location>
    </subcellularLocation>
</comment>
<comment type="catalytic activity">
    <reaction evidence="2">
        <text>glycyl-tRNA(Ala) + H2O = tRNA(Ala) + glycine + H(+)</text>
        <dbReference type="Rhea" id="RHEA:53744"/>
        <dbReference type="Rhea" id="RHEA-COMP:9657"/>
        <dbReference type="Rhea" id="RHEA-COMP:13640"/>
        <dbReference type="ChEBI" id="CHEBI:15377"/>
        <dbReference type="ChEBI" id="CHEBI:15378"/>
        <dbReference type="ChEBI" id="CHEBI:57305"/>
        <dbReference type="ChEBI" id="CHEBI:78442"/>
        <dbReference type="ChEBI" id="CHEBI:78522"/>
    </reaction>
</comment>
<sequence>MRVLLQRVTRARVTVGTVTVGEIGRGLLLFAGATHHDRPEDADFLAAKVANLRVFADDARQMNRSLLDLHRAGEQVAVMVVSQFTLYADARKGRRPSFVGAARPERAEPLVARLVTALRALGPAVADGSFGARMAVESVNDGPVTLWLDTADLRQAVPPTGGK</sequence>
<organism evidence="3">
    <name type="scientific">uncultured Thermomicrobiales bacterium</name>
    <dbReference type="NCBI Taxonomy" id="1645740"/>
    <lineage>
        <taxon>Bacteria</taxon>
        <taxon>Pseudomonadati</taxon>
        <taxon>Thermomicrobiota</taxon>
        <taxon>Thermomicrobia</taxon>
        <taxon>Thermomicrobiales</taxon>
        <taxon>environmental samples</taxon>
    </lineage>
</organism>
<proteinExistence type="inferred from homology"/>
<keyword evidence="2 3" id="KW-0378">Hydrolase</keyword>
<dbReference type="FunFam" id="3.50.80.10:FF:000001">
    <property type="entry name" value="D-aminoacyl-tRNA deacylase"/>
    <property type="match status" value="1"/>
</dbReference>